<dbReference type="InterPro" id="IPR036942">
    <property type="entry name" value="Beta-barrel_TonB_sf"/>
</dbReference>
<evidence type="ECO:0000313" key="14">
    <source>
        <dbReference type="Proteomes" id="UP000315145"/>
    </source>
</evidence>
<dbReference type="EMBL" id="VWRS01000008">
    <property type="protein sequence ID" value="KAA5823829.1"/>
    <property type="molecule type" value="Genomic_DNA"/>
</dbReference>
<name>A0A5M7B378_9FLAO</name>
<dbReference type="Pfam" id="PF07715">
    <property type="entry name" value="Plug"/>
    <property type="match status" value="1"/>
</dbReference>
<accession>A0A5M7B378</accession>
<dbReference type="InterPro" id="IPR008969">
    <property type="entry name" value="CarboxyPept-like_regulatory"/>
</dbReference>
<dbReference type="Pfam" id="PF00593">
    <property type="entry name" value="TonB_dep_Rec_b-barrel"/>
    <property type="match status" value="1"/>
</dbReference>
<keyword evidence="4 8" id="KW-0812">Transmembrane</keyword>
<keyword evidence="6 8" id="KW-0472">Membrane</keyword>
<evidence type="ECO:0000313" key="12">
    <source>
        <dbReference type="EMBL" id="KAA5823829.1"/>
    </source>
</evidence>
<comment type="similarity">
    <text evidence="8 9">Belongs to the TonB-dependent receptor family.</text>
</comment>
<dbReference type="Pfam" id="PF13715">
    <property type="entry name" value="CarbopepD_reg_2"/>
    <property type="match status" value="1"/>
</dbReference>
<keyword evidence="12" id="KW-0675">Receptor</keyword>
<dbReference type="AlphaFoldDB" id="A0A5M7B378"/>
<evidence type="ECO:0000313" key="15">
    <source>
        <dbReference type="Proteomes" id="UP000322315"/>
    </source>
</evidence>
<comment type="subcellular location">
    <subcellularLocation>
        <location evidence="1 8">Cell outer membrane</location>
        <topology evidence="1 8">Multi-pass membrane protein</topology>
    </subcellularLocation>
</comment>
<comment type="caution">
    <text evidence="12">The sequence shown here is derived from an EMBL/GenBank/DDBJ whole genome shotgun (WGS) entry which is preliminary data.</text>
</comment>
<dbReference type="SUPFAM" id="SSF56935">
    <property type="entry name" value="Porins"/>
    <property type="match status" value="1"/>
</dbReference>
<evidence type="ECO:0000256" key="4">
    <source>
        <dbReference type="ARBA" id="ARBA00022692"/>
    </source>
</evidence>
<evidence type="ECO:0000256" key="5">
    <source>
        <dbReference type="ARBA" id="ARBA00023077"/>
    </source>
</evidence>
<keyword evidence="7 8" id="KW-0998">Cell outer membrane</keyword>
<dbReference type="InterPro" id="IPR023996">
    <property type="entry name" value="TonB-dep_OMP_SusC/RagA"/>
</dbReference>
<gene>
    <name evidence="12" type="ORF">F2B50_13370</name>
    <name evidence="13" type="ORF">FPF71_13370</name>
</gene>
<dbReference type="RefSeq" id="WP_144117388.1">
    <property type="nucleotide sequence ID" value="NZ_JACHGE010000002.1"/>
</dbReference>
<evidence type="ECO:0000256" key="1">
    <source>
        <dbReference type="ARBA" id="ARBA00004571"/>
    </source>
</evidence>
<feature type="domain" description="TonB-dependent receptor-like beta-barrel" evidence="10">
    <location>
        <begin position="383"/>
        <end position="940"/>
    </location>
</feature>
<protein>
    <submittedName>
        <fullName evidence="12">TonB-dependent receptor</fullName>
    </submittedName>
</protein>
<dbReference type="Gene3D" id="2.170.130.10">
    <property type="entry name" value="TonB-dependent receptor, plug domain"/>
    <property type="match status" value="1"/>
</dbReference>
<evidence type="ECO:0000313" key="13">
    <source>
        <dbReference type="EMBL" id="TSJ74317.1"/>
    </source>
</evidence>
<dbReference type="Gene3D" id="2.60.40.1120">
    <property type="entry name" value="Carboxypeptidase-like, regulatory domain"/>
    <property type="match status" value="1"/>
</dbReference>
<dbReference type="OrthoDB" id="9768177at2"/>
<keyword evidence="14" id="KW-1185">Reference proteome</keyword>
<dbReference type="InterPro" id="IPR039426">
    <property type="entry name" value="TonB-dep_rcpt-like"/>
</dbReference>
<dbReference type="InterPro" id="IPR012910">
    <property type="entry name" value="Plug_dom"/>
</dbReference>
<dbReference type="NCBIfam" id="TIGR04056">
    <property type="entry name" value="OMP_RagA_SusC"/>
    <property type="match status" value="1"/>
</dbReference>
<sequence length="976" mass="106848">MGQNITVSGKVTDANGQSIPGATIIVKGTATGAVTDFDGVYNIQANGSSTIVVSYIGFETLEIPVNNQKTINIQLKEDISLLDEVVVVGYGTQKKSDVTGSVSSANLEAFKDSPNTNAVQALQGTVPGLNIGQVNSAGSTPSISIRGQVSISGNQDVLIILDGIQYNGSLSSINPDDIKSVDVLKDASSTAVYGAQAANGVILITTKSGKRNQTPKISFSSSYTTQTPSEDLRPMNRNEYIDHIRRINYQDAYLAPDYTTLDPNYDITTGLIDQIISDGNLVDTDFDWWGEGTKQGNIKENRVSATGGSEKVSYLLSLGLTEQEGYIINDKFKRKSIRINVDTDVKDWWTVGVQSFGSFVNKDGDEPSLYSLAIAPPLLEPYDEEGNLIANPTGTLDSNPFLTYDVQDYERHDYLFANVFSEIKFPFLPGLSYRVNFGNNYRISKTYGSSKYSASNTGDAGKNVNFYKDYTLDNILTYKRTFGKHNLTATYLYGAMEREGEGTSAYAKDFDRLGLGYNNLGIGGIQETGSSAFKDQLNYQMFRVNYKFDEKYILTGTIRKDGYSGFAENNKTAYFPTGAFAWVISNEGFLSNSNVVNNLKLRAGYGINGNQTGRYTSLANLKTVDSYVFGDGGSTAFGQEVTSLANADLKWEKTKGLNVGLDFGLFSNRLKGSVDVYKNTTDDLLFRVAIPYLTGFDGINTNVGKMENKGIEIALVGDIVKNDSFKWTSTISFSKNENKILELTGEDEDEDGIEDDLISSGLFIGESINAIYDYEIDGIYQLGEENIPDGYGPGTHRIVDQDGVDGITPAGDRKIIGTTDPAFRASLLNSFSYKQFTLNVFLNTIQGGKNKYLGANTNALYRDSNTIMRNYISGIDFWTPTNPDGVNPVSYFRPAVGGTRYVDRSFVRLQDVNLSYKFSKSIVEKLALSDLSIYVSGKNLATWTKWDGWDPETGQAMNSGGRPVLKGYSLGVNLSF</sequence>
<dbReference type="Proteomes" id="UP000322315">
    <property type="component" value="Unassembled WGS sequence"/>
</dbReference>
<keyword evidence="5 9" id="KW-0798">TonB box</keyword>
<reference evidence="12" key="3">
    <citation type="submission" date="2019-09" db="EMBL/GenBank/DDBJ databases">
        <authorList>
            <person name="Zhang D.-C."/>
        </authorList>
    </citation>
    <scope>NUCLEOTIDE SEQUENCE</scope>
    <source>
        <strain evidence="12">RU-4-M-4</strain>
    </source>
</reference>
<evidence type="ECO:0000259" key="11">
    <source>
        <dbReference type="Pfam" id="PF07715"/>
    </source>
</evidence>
<dbReference type="SUPFAM" id="SSF49464">
    <property type="entry name" value="Carboxypeptidase regulatory domain-like"/>
    <property type="match status" value="1"/>
</dbReference>
<reference evidence="12 15" key="1">
    <citation type="journal article" date="2015" name="Int. J. Syst. Evol. Microbiol.">
        <title>Algibacter amylolyticus sp. nov., isolated from intertidal sediment.</title>
        <authorList>
            <person name="Zhang D.C."/>
            <person name="Wu J."/>
            <person name="Neuner K."/>
            <person name="Yao J."/>
            <person name="Margesin R."/>
        </authorList>
    </citation>
    <scope>NUCLEOTIDE SEQUENCE [LARGE SCALE GENOMIC DNA]</scope>
    <source>
        <strain evidence="12 15">RU-4-M-4</strain>
    </source>
</reference>
<dbReference type="Gene3D" id="2.40.170.20">
    <property type="entry name" value="TonB-dependent receptor, beta-barrel domain"/>
    <property type="match status" value="1"/>
</dbReference>
<keyword evidence="2 8" id="KW-0813">Transport</keyword>
<dbReference type="InterPro" id="IPR023997">
    <property type="entry name" value="TonB-dep_OMP_SusC/RagA_CS"/>
</dbReference>
<dbReference type="Proteomes" id="UP000315145">
    <property type="component" value="Unassembled WGS sequence"/>
</dbReference>
<evidence type="ECO:0000256" key="9">
    <source>
        <dbReference type="RuleBase" id="RU003357"/>
    </source>
</evidence>
<dbReference type="EMBL" id="VMBF01000008">
    <property type="protein sequence ID" value="TSJ74317.1"/>
    <property type="molecule type" value="Genomic_DNA"/>
</dbReference>
<dbReference type="FunFam" id="2.60.40.1120:FF:000003">
    <property type="entry name" value="Outer membrane protein Omp121"/>
    <property type="match status" value="1"/>
</dbReference>
<dbReference type="GO" id="GO:0009279">
    <property type="term" value="C:cell outer membrane"/>
    <property type="evidence" value="ECO:0007669"/>
    <property type="project" value="UniProtKB-SubCell"/>
</dbReference>
<evidence type="ECO:0000256" key="7">
    <source>
        <dbReference type="ARBA" id="ARBA00023237"/>
    </source>
</evidence>
<feature type="domain" description="TonB-dependent receptor plug" evidence="11">
    <location>
        <begin position="94"/>
        <end position="201"/>
    </location>
</feature>
<organism evidence="12 15">
    <name type="scientific">Algibacter amylolyticus</name>
    <dbReference type="NCBI Taxonomy" id="1608400"/>
    <lineage>
        <taxon>Bacteria</taxon>
        <taxon>Pseudomonadati</taxon>
        <taxon>Bacteroidota</taxon>
        <taxon>Flavobacteriia</taxon>
        <taxon>Flavobacteriales</taxon>
        <taxon>Flavobacteriaceae</taxon>
        <taxon>Algibacter</taxon>
    </lineage>
</organism>
<keyword evidence="3 8" id="KW-1134">Transmembrane beta strand</keyword>
<reference evidence="13 14" key="2">
    <citation type="submission" date="2019-07" db="EMBL/GenBank/DDBJ databases">
        <title>Algibacter marinivivus sp. nov., isolated from the surface of a marine red alga.</title>
        <authorList>
            <person name="Zhong X."/>
            <person name="Xu W."/>
            <person name="Zhang Y."/>
            <person name="Zhang Q."/>
            <person name="Du Z."/>
        </authorList>
    </citation>
    <scope>NUCLEOTIDE SEQUENCE [LARGE SCALE GENOMIC DNA]</scope>
    <source>
        <strain evidence="13 14">RU-4-M-4</strain>
    </source>
</reference>
<dbReference type="InterPro" id="IPR000531">
    <property type="entry name" value="Beta-barrel_TonB"/>
</dbReference>
<dbReference type="PROSITE" id="PS52016">
    <property type="entry name" value="TONB_DEPENDENT_REC_3"/>
    <property type="match status" value="1"/>
</dbReference>
<proteinExistence type="inferred from homology"/>
<dbReference type="NCBIfam" id="TIGR04057">
    <property type="entry name" value="SusC_RagA_signa"/>
    <property type="match status" value="1"/>
</dbReference>
<evidence type="ECO:0000256" key="3">
    <source>
        <dbReference type="ARBA" id="ARBA00022452"/>
    </source>
</evidence>
<evidence type="ECO:0000256" key="2">
    <source>
        <dbReference type="ARBA" id="ARBA00022448"/>
    </source>
</evidence>
<evidence type="ECO:0000256" key="6">
    <source>
        <dbReference type="ARBA" id="ARBA00023136"/>
    </source>
</evidence>
<evidence type="ECO:0000259" key="10">
    <source>
        <dbReference type="Pfam" id="PF00593"/>
    </source>
</evidence>
<evidence type="ECO:0000256" key="8">
    <source>
        <dbReference type="PROSITE-ProRule" id="PRU01360"/>
    </source>
</evidence>
<dbReference type="InterPro" id="IPR037066">
    <property type="entry name" value="Plug_dom_sf"/>
</dbReference>